<reference evidence="1" key="1">
    <citation type="journal article" date="2023" name="G3 (Bethesda)">
        <title>A reference genome for the long-term kleptoplast-retaining sea slug Elysia crispata morphotype clarki.</title>
        <authorList>
            <person name="Eastman K.E."/>
            <person name="Pendleton A.L."/>
            <person name="Shaikh M.A."/>
            <person name="Suttiyut T."/>
            <person name="Ogas R."/>
            <person name="Tomko P."/>
            <person name="Gavelis G."/>
            <person name="Widhalm J.R."/>
            <person name="Wisecaver J.H."/>
        </authorList>
    </citation>
    <scope>NUCLEOTIDE SEQUENCE</scope>
    <source>
        <strain evidence="1">ECLA1</strain>
    </source>
</reference>
<accession>A0AAE1DQ17</accession>
<name>A0AAE1DQ17_9GAST</name>
<evidence type="ECO:0000313" key="2">
    <source>
        <dbReference type="Proteomes" id="UP001283361"/>
    </source>
</evidence>
<proteinExistence type="predicted"/>
<sequence length="86" mass="9254">MWSIGGFFYLEVTNRIRTPGRVINGIPISDRPLSVSSMQMKAGGQESAMGSDGLFCSTMDVGTNDSRSGFNLQTESLVKAGPNHEL</sequence>
<dbReference type="EMBL" id="JAWDGP010003066">
    <property type="protein sequence ID" value="KAK3777568.1"/>
    <property type="molecule type" value="Genomic_DNA"/>
</dbReference>
<keyword evidence="2" id="KW-1185">Reference proteome</keyword>
<dbReference type="Proteomes" id="UP001283361">
    <property type="component" value="Unassembled WGS sequence"/>
</dbReference>
<evidence type="ECO:0000313" key="1">
    <source>
        <dbReference type="EMBL" id="KAK3777568.1"/>
    </source>
</evidence>
<gene>
    <name evidence="1" type="ORF">RRG08_021687</name>
</gene>
<organism evidence="1 2">
    <name type="scientific">Elysia crispata</name>
    <name type="common">lettuce slug</name>
    <dbReference type="NCBI Taxonomy" id="231223"/>
    <lineage>
        <taxon>Eukaryota</taxon>
        <taxon>Metazoa</taxon>
        <taxon>Spiralia</taxon>
        <taxon>Lophotrochozoa</taxon>
        <taxon>Mollusca</taxon>
        <taxon>Gastropoda</taxon>
        <taxon>Heterobranchia</taxon>
        <taxon>Euthyneura</taxon>
        <taxon>Panpulmonata</taxon>
        <taxon>Sacoglossa</taxon>
        <taxon>Placobranchoidea</taxon>
        <taxon>Plakobranchidae</taxon>
        <taxon>Elysia</taxon>
    </lineage>
</organism>
<protein>
    <submittedName>
        <fullName evidence="1">Uncharacterized protein</fullName>
    </submittedName>
</protein>
<dbReference type="AlphaFoldDB" id="A0AAE1DQ17"/>
<comment type="caution">
    <text evidence="1">The sequence shown here is derived from an EMBL/GenBank/DDBJ whole genome shotgun (WGS) entry which is preliminary data.</text>
</comment>